<dbReference type="InterPro" id="IPR025314">
    <property type="entry name" value="DUF4219"/>
</dbReference>
<dbReference type="InterPro" id="IPR036770">
    <property type="entry name" value="Ankyrin_rpt-contain_sf"/>
</dbReference>
<dbReference type="EMBL" id="VIEB01000963">
    <property type="protein sequence ID" value="TQD77421.1"/>
    <property type="molecule type" value="Genomic_DNA"/>
</dbReference>
<evidence type="ECO:0000313" key="2">
    <source>
        <dbReference type="EMBL" id="TQD77421.1"/>
    </source>
</evidence>
<dbReference type="Pfam" id="PF13961">
    <property type="entry name" value="DUF4219"/>
    <property type="match status" value="1"/>
</dbReference>
<evidence type="ECO:0000259" key="1">
    <source>
        <dbReference type="Pfam" id="PF13961"/>
    </source>
</evidence>
<dbReference type="SUPFAM" id="SSF48403">
    <property type="entry name" value="Ankyrin repeat"/>
    <property type="match status" value="1"/>
</dbReference>
<name>A0A540KT81_MALBA</name>
<dbReference type="Gene3D" id="1.25.40.20">
    <property type="entry name" value="Ankyrin repeat-containing domain"/>
    <property type="match status" value="1"/>
</dbReference>
<feature type="domain" description="DUF4219" evidence="1">
    <location>
        <begin position="153"/>
        <end position="179"/>
    </location>
</feature>
<sequence>MMKDTLERTREPNLNMKGFLQNAYIRPVFKGEDDSENDAPAQEFLKEPAVVLTKRTSRRNTPMPSRYSGSSSSFPVLVERENGRGDDECGCDDVVFAVRRSHRTSLFSLHSSPTLSLVPQALHHLLNPKIAQNFNLSKMTDTVVPRPIVHELLNQNNYEEWSLRVETYLLAKGLWEVVEATTEPPKREDGEIGFQAWRQSNAEALHSIQVSCGADTFSFIRGTRRAKIAWDILAEKLKPAEASQATGTASSAGHEDNHVNQTLWDLVDKKEWDAAMELLKRHPKAVTARIWGGGTMLHWAVFLKKVDIAKALVHLMTPEDLEIQDDGGLTALHRVIISIPESVEVAKCMVEKNKKLLSIVLPRGKTIPLLAGKITPLIQAHNLSHEEGEKMAQYLYSITPHETLNDSDCAMLIIQGLALKRFGIAWDLIQRRQELVIAKYFYGITPLNELAGMGFAFLSGSSLNFWERWIYDG</sequence>
<gene>
    <name evidence="2" type="ORF">C1H46_037038</name>
</gene>
<accession>A0A540KT81</accession>
<organism evidence="2 3">
    <name type="scientific">Malus baccata</name>
    <name type="common">Siberian crab apple</name>
    <name type="synonym">Pyrus baccata</name>
    <dbReference type="NCBI Taxonomy" id="106549"/>
    <lineage>
        <taxon>Eukaryota</taxon>
        <taxon>Viridiplantae</taxon>
        <taxon>Streptophyta</taxon>
        <taxon>Embryophyta</taxon>
        <taxon>Tracheophyta</taxon>
        <taxon>Spermatophyta</taxon>
        <taxon>Magnoliopsida</taxon>
        <taxon>eudicotyledons</taxon>
        <taxon>Gunneridae</taxon>
        <taxon>Pentapetalae</taxon>
        <taxon>rosids</taxon>
        <taxon>fabids</taxon>
        <taxon>Rosales</taxon>
        <taxon>Rosaceae</taxon>
        <taxon>Amygdaloideae</taxon>
        <taxon>Maleae</taxon>
        <taxon>Malus</taxon>
    </lineage>
</organism>
<keyword evidence="3" id="KW-1185">Reference proteome</keyword>
<comment type="caution">
    <text evidence="2">The sequence shown here is derived from an EMBL/GenBank/DDBJ whole genome shotgun (WGS) entry which is preliminary data.</text>
</comment>
<dbReference type="AlphaFoldDB" id="A0A540KT81"/>
<protein>
    <recommendedName>
        <fullName evidence="1">DUF4219 domain-containing protein</fullName>
    </recommendedName>
</protein>
<proteinExistence type="predicted"/>
<dbReference type="Proteomes" id="UP000315295">
    <property type="component" value="Unassembled WGS sequence"/>
</dbReference>
<reference evidence="2 3" key="1">
    <citation type="journal article" date="2019" name="G3 (Bethesda)">
        <title>Sequencing of a Wild Apple (Malus baccata) Genome Unravels the Differences Between Cultivated and Wild Apple Species Regarding Disease Resistance and Cold Tolerance.</title>
        <authorList>
            <person name="Chen X."/>
        </authorList>
    </citation>
    <scope>NUCLEOTIDE SEQUENCE [LARGE SCALE GENOMIC DNA]</scope>
    <source>
        <strain evidence="3">cv. Shandingzi</strain>
        <tissue evidence="2">Leaves</tissue>
    </source>
</reference>
<evidence type="ECO:0000313" key="3">
    <source>
        <dbReference type="Proteomes" id="UP000315295"/>
    </source>
</evidence>